<dbReference type="RefSeq" id="WP_258392941.1">
    <property type="nucleotide sequence ID" value="NZ_AP019769.1"/>
</dbReference>
<dbReference type="EMBL" id="AP019769">
    <property type="protein sequence ID" value="BBL45625.1"/>
    <property type="molecule type" value="Genomic_DNA"/>
</dbReference>
<keyword evidence="2" id="KW-1185">Reference proteome</keyword>
<proteinExistence type="predicted"/>
<gene>
    <name evidence="1" type="ORF">MJ1_0467</name>
</gene>
<dbReference type="KEGG" id="naer:MJ1_0467"/>
<sequence length="328" mass="34949">MKGQKILSLIPLVGLSVILFNFAVCPSTGFSNSSKSSSSGALNLQSPSFNQPTWAPSVPGNVQLSIVGPSVLYYNPSTGSQYSFSLQTSNSFYLGSNQPVNVNYQISTYGDLTPSSGSFNANPAFYIDNSIKPVQQPIQSATLSLPSGLQSTLSSIPITIDYNISNMYTQIYIPMILVNSLEGLNQTDPVFYTASPIVPNSNNVYITMGGGYAAFSFSLVDTGCFSGLNTNQDQLPEVDISNVELQIASGNNVQTIQNGNSGFSCNPSGNIYLSDAYIECTINMNQLGSSIQSALNSDTGVQAAILMNVTYTCQEQTQINIPLKDVNG</sequence>
<evidence type="ECO:0000313" key="1">
    <source>
        <dbReference type="EMBL" id="BBL45625.1"/>
    </source>
</evidence>
<reference evidence="2" key="1">
    <citation type="journal article" date="2022" name="Int. J. Syst. Evol. Microbiol.">
        <title>Nanobdella aerobiophila gen. nov., sp. nov., a thermoacidophilic, obligate ectosymbiotic archaeon, and proposal of Nanobdellaceae fam. nov., Nanobdellales ord. nov. and Nanobdellia class. nov.</title>
        <authorList>
            <person name="Kato S."/>
            <person name="Ogasawara A."/>
            <person name="Itoh T."/>
            <person name="Sakai H.D."/>
            <person name="Shimizu M."/>
            <person name="Yuki M."/>
            <person name="Kaneko M."/>
            <person name="Takashina T."/>
            <person name="Ohkuma M."/>
        </authorList>
    </citation>
    <scope>NUCLEOTIDE SEQUENCE [LARGE SCALE GENOMIC DNA]</scope>
    <source>
        <strain evidence="2">MJ1</strain>
    </source>
</reference>
<dbReference type="AlphaFoldDB" id="A0A915WSS9"/>
<dbReference type="Proteomes" id="UP001055553">
    <property type="component" value="Chromosome"/>
</dbReference>
<evidence type="ECO:0000313" key="2">
    <source>
        <dbReference type="Proteomes" id="UP001055553"/>
    </source>
</evidence>
<protein>
    <submittedName>
        <fullName evidence="1">Uncharacterized protein</fullName>
    </submittedName>
</protein>
<dbReference type="GeneID" id="74568414"/>
<accession>A0A915WSS9</accession>
<organism evidence="1 2">
    <name type="scientific">Nanobdella aerobiophila</name>
    <dbReference type="NCBI Taxonomy" id="2586965"/>
    <lineage>
        <taxon>Archaea</taxon>
        <taxon>Nanobdellota</taxon>
        <taxon>Nanobdellia</taxon>
        <taxon>Nanobdellales</taxon>
        <taxon>Nanobdellaceae</taxon>
        <taxon>Nanobdella</taxon>
    </lineage>
</organism>
<name>A0A915WSS9_9ARCH</name>